<sequence length="349" mass="35827">MPGRCGPRPRRRAPRSAGGRRSRRRRRRRSPGCSCSPRSLSLSGVAGRLSSASRGTLGGACRGRVRAGARAPPGRRRRIVVGLGTRGREASVETVEPVVDRDALLAGAMASVTVPDGAEVSVAVLDTGTGGAAAYGTGLFDTASIVKVDVLAALLLRAEDAGRSLTAAERAYAAAMIGQSDNDATSALWRTIGEAGGLDSANERLGLTETSGGEGPLWGLTRTTAADQIALLRQVFVADGSALGASARAWVRELMESVVDGQRWGVSAAADGGADGSAWALKNGWLRRGTTGLWVVNSIGRVSADGRERLVAVVSRGSATREEGIALTEAAARAAVSVFARTDGSGAAQ</sequence>
<keyword evidence="4" id="KW-1185">Reference proteome</keyword>
<evidence type="ECO:0000313" key="3">
    <source>
        <dbReference type="EMBL" id="UXI77902.1"/>
    </source>
</evidence>
<dbReference type="Gene3D" id="3.40.710.10">
    <property type="entry name" value="DD-peptidase/beta-lactamase superfamily"/>
    <property type="match status" value="1"/>
</dbReference>
<feature type="compositionally biased region" description="Basic residues" evidence="1">
    <location>
        <begin position="7"/>
        <end position="30"/>
    </location>
</feature>
<name>A0ABY6BR88_9ACTN</name>
<gene>
    <name evidence="3" type="ORF">N6Q81_07440</name>
</gene>
<evidence type="ECO:0000259" key="2">
    <source>
        <dbReference type="Pfam" id="PF13354"/>
    </source>
</evidence>
<dbReference type="EMBL" id="CP104697">
    <property type="protein sequence ID" value="UXI77902.1"/>
    <property type="molecule type" value="Genomic_DNA"/>
</dbReference>
<dbReference type="GO" id="GO:0016787">
    <property type="term" value="F:hydrolase activity"/>
    <property type="evidence" value="ECO:0007669"/>
    <property type="project" value="UniProtKB-KW"/>
</dbReference>
<feature type="region of interest" description="Disordered" evidence="1">
    <location>
        <begin position="1"/>
        <end position="39"/>
    </location>
</feature>
<dbReference type="SUPFAM" id="SSF56601">
    <property type="entry name" value="beta-lactamase/transpeptidase-like"/>
    <property type="match status" value="1"/>
</dbReference>
<reference evidence="3" key="1">
    <citation type="submission" date="2022-09" db="EMBL/GenBank/DDBJ databases">
        <title>Streptomyces vinaceusdrappus strain AC-40.</title>
        <authorList>
            <person name="Sedeek A.M."/>
            <person name="Salah I."/>
            <person name="Kamel H.L."/>
            <person name="Soltan M.A."/>
            <person name="Elsayed T.R."/>
        </authorList>
    </citation>
    <scope>NUCLEOTIDE SEQUENCE</scope>
    <source>
        <strain evidence="3">AC-40</strain>
    </source>
</reference>
<dbReference type="InterPro" id="IPR000871">
    <property type="entry name" value="Beta-lactam_class-A"/>
</dbReference>
<dbReference type="InterPro" id="IPR012338">
    <property type="entry name" value="Beta-lactam/transpept-like"/>
</dbReference>
<dbReference type="InterPro" id="IPR045155">
    <property type="entry name" value="Beta-lactam_cat"/>
</dbReference>
<accession>A0ABY6BR88</accession>
<dbReference type="Pfam" id="PF13354">
    <property type="entry name" value="Beta-lactamase2"/>
    <property type="match status" value="1"/>
</dbReference>
<evidence type="ECO:0000313" key="4">
    <source>
        <dbReference type="Proteomes" id="UP001064390"/>
    </source>
</evidence>
<dbReference type="PANTHER" id="PTHR35333">
    <property type="entry name" value="BETA-LACTAMASE"/>
    <property type="match status" value="1"/>
</dbReference>
<keyword evidence="3" id="KW-0378">Hydrolase</keyword>
<protein>
    <submittedName>
        <fullName evidence="3">Class A beta-lactamase-related serine hydrolase</fullName>
    </submittedName>
</protein>
<dbReference type="PANTHER" id="PTHR35333:SF3">
    <property type="entry name" value="BETA-LACTAMASE-TYPE TRANSPEPTIDASE FOLD CONTAINING PROTEIN"/>
    <property type="match status" value="1"/>
</dbReference>
<feature type="domain" description="Beta-lactamase class A catalytic" evidence="2">
    <location>
        <begin position="173"/>
        <end position="313"/>
    </location>
</feature>
<dbReference type="Proteomes" id="UP001064390">
    <property type="component" value="Chromosome"/>
</dbReference>
<evidence type="ECO:0000256" key="1">
    <source>
        <dbReference type="SAM" id="MobiDB-lite"/>
    </source>
</evidence>
<proteinExistence type="predicted"/>
<organism evidence="3 4">
    <name type="scientific">Streptomyces vinaceusdrappus</name>
    <dbReference type="NCBI Taxonomy" id="67376"/>
    <lineage>
        <taxon>Bacteria</taxon>
        <taxon>Bacillati</taxon>
        <taxon>Actinomycetota</taxon>
        <taxon>Actinomycetes</taxon>
        <taxon>Kitasatosporales</taxon>
        <taxon>Streptomycetaceae</taxon>
        <taxon>Streptomyces</taxon>
        <taxon>Streptomyces rochei group</taxon>
    </lineage>
</organism>